<dbReference type="EMBL" id="JACEIK010023241">
    <property type="protein sequence ID" value="MCE5166418.1"/>
    <property type="molecule type" value="Genomic_DNA"/>
</dbReference>
<feature type="non-terminal residue" evidence="1">
    <location>
        <position position="124"/>
    </location>
</feature>
<evidence type="ECO:0000313" key="2">
    <source>
        <dbReference type="Proteomes" id="UP000823775"/>
    </source>
</evidence>
<keyword evidence="2" id="KW-1185">Reference proteome</keyword>
<evidence type="ECO:0000313" key="1">
    <source>
        <dbReference type="EMBL" id="MCE5166418.1"/>
    </source>
</evidence>
<name>A0ABS8Y6Z0_DATST</name>
<gene>
    <name evidence="1" type="ORF">HAX54_019152</name>
</gene>
<comment type="caution">
    <text evidence="1">The sequence shown here is derived from an EMBL/GenBank/DDBJ whole genome shotgun (WGS) entry which is preliminary data.</text>
</comment>
<reference evidence="1 2" key="1">
    <citation type="journal article" date="2021" name="BMC Genomics">
        <title>Datura genome reveals duplications of psychoactive alkaloid biosynthetic genes and high mutation rate following tissue culture.</title>
        <authorList>
            <person name="Rajewski A."/>
            <person name="Carter-House D."/>
            <person name="Stajich J."/>
            <person name="Litt A."/>
        </authorList>
    </citation>
    <scope>NUCLEOTIDE SEQUENCE [LARGE SCALE GENOMIC DNA]</scope>
    <source>
        <strain evidence="1">AR-01</strain>
    </source>
</reference>
<protein>
    <submittedName>
        <fullName evidence="1">Uncharacterized protein</fullName>
    </submittedName>
</protein>
<sequence>MSMPTGLELATGIPLDLMTATKKPPKENYIAKLATILMPAQASTPVYTKTKTFKGKSTIFFKANDYYGVMKDKCRLTLVGKFFARRPKLEILGILDEEENPVGGYEQSIEYEGTPDYCLQCKHQ</sequence>
<accession>A0ABS8Y6Z0</accession>
<proteinExistence type="predicted"/>
<dbReference type="Proteomes" id="UP000823775">
    <property type="component" value="Unassembled WGS sequence"/>
</dbReference>
<organism evidence="1 2">
    <name type="scientific">Datura stramonium</name>
    <name type="common">Jimsonweed</name>
    <name type="synonym">Common thornapple</name>
    <dbReference type="NCBI Taxonomy" id="4076"/>
    <lineage>
        <taxon>Eukaryota</taxon>
        <taxon>Viridiplantae</taxon>
        <taxon>Streptophyta</taxon>
        <taxon>Embryophyta</taxon>
        <taxon>Tracheophyta</taxon>
        <taxon>Spermatophyta</taxon>
        <taxon>Magnoliopsida</taxon>
        <taxon>eudicotyledons</taxon>
        <taxon>Gunneridae</taxon>
        <taxon>Pentapetalae</taxon>
        <taxon>asterids</taxon>
        <taxon>lamiids</taxon>
        <taxon>Solanales</taxon>
        <taxon>Solanaceae</taxon>
        <taxon>Solanoideae</taxon>
        <taxon>Datureae</taxon>
        <taxon>Datura</taxon>
    </lineage>
</organism>